<reference evidence="1" key="2">
    <citation type="submission" date="2016-08" db="EMBL/GenBank/DDBJ databases">
        <authorList>
            <person name="Seilhamer J.J."/>
        </authorList>
    </citation>
    <scope>NUCLEOTIDE SEQUENCE [LARGE SCALE GENOMIC DNA]</scope>
    <source>
        <strain evidence="1">SA1</strain>
        <plasmid evidence="1">pSA1</plasmid>
    </source>
</reference>
<proteinExistence type="predicted"/>
<name>A0A031K2V8_9SPHN</name>
<reference evidence="2 3" key="1">
    <citation type="submission" date="2014-03" db="EMBL/GenBank/DDBJ databases">
        <title>Whole genome sequence of Novosphingobium resinovorum KF1.</title>
        <authorList>
            <person name="Gan H.M."/>
            <person name="Gan H.Y."/>
            <person name="Chew T.H."/>
            <person name="Savka M.A."/>
        </authorList>
    </citation>
    <scope>NUCLEOTIDE SEQUENCE [LARGE SCALE GENOMIC DNA]</scope>
    <source>
        <strain evidence="2 3">KF1</strain>
    </source>
</reference>
<accession>A0A031K2V8</accession>
<keyword evidence="4" id="KW-1185">Reference proteome</keyword>
<keyword evidence="1" id="KW-0614">Plasmid</keyword>
<dbReference type="KEGG" id="nre:BES08_18455"/>
<organism evidence="2 3">
    <name type="scientific">Novosphingobium resinovorum</name>
    <dbReference type="NCBI Taxonomy" id="158500"/>
    <lineage>
        <taxon>Bacteria</taxon>
        <taxon>Pseudomonadati</taxon>
        <taxon>Pseudomonadota</taxon>
        <taxon>Alphaproteobacteria</taxon>
        <taxon>Sphingomonadales</taxon>
        <taxon>Sphingomonadaceae</taxon>
        <taxon>Novosphingobium</taxon>
    </lineage>
</organism>
<dbReference type="OrthoDB" id="4761345at2"/>
<gene>
    <name evidence="1" type="ORF">BES08_18455</name>
    <name evidence="2" type="ORF">BV97_01856</name>
</gene>
<dbReference type="RefSeq" id="WP_036525243.1">
    <property type="nucleotide sequence ID" value="NZ_CP017076.1"/>
</dbReference>
<reference evidence="4" key="3">
    <citation type="journal article" date="2017" name="J. Biotechnol.">
        <title>Complete genome sequence of Novosphingobium resinovorum SA1, a versatile xenobiotic-degrading bacterium capable of utilizing sulfanilic acid.</title>
        <authorList>
            <person name="Hegedus B."/>
            <person name="Kos P.B."/>
            <person name="Balint B."/>
            <person name="Maroti G."/>
            <person name="Gan H.M."/>
            <person name="Perei K."/>
            <person name="Rakhely G."/>
        </authorList>
    </citation>
    <scope>NUCLEOTIDE SEQUENCE [LARGE SCALE GENOMIC DNA]</scope>
    <source>
        <strain evidence="4">SA1</strain>
    </source>
</reference>
<dbReference type="Proteomes" id="UP000024329">
    <property type="component" value="Unassembled WGS sequence"/>
</dbReference>
<evidence type="ECO:0000313" key="1">
    <source>
        <dbReference type="EMBL" id="AOR78892.1"/>
    </source>
</evidence>
<dbReference type="eggNOG" id="ENOG5031C1X">
    <property type="taxonomic scope" value="Bacteria"/>
</dbReference>
<evidence type="ECO:0000313" key="2">
    <source>
        <dbReference type="EMBL" id="EZP82932.1"/>
    </source>
</evidence>
<evidence type="ECO:0000313" key="4">
    <source>
        <dbReference type="Proteomes" id="UP000094626"/>
    </source>
</evidence>
<dbReference type="PATRIC" id="fig|158500.4.peg.1901"/>
<dbReference type="AlphaFoldDB" id="A0A031K2V8"/>
<protein>
    <submittedName>
        <fullName evidence="2">Uncharacterized protein</fullName>
    </submittedName>
</protein>
<evidence type="ECO:0000313" key="3">
    <source>
        <dbReference type="Proteomes" id="UP000024329"/>
    </source>
</evidence>
<dbReference type="Proteomes" id="UP000094626">
    <property type="component" value="Plasmid pSA1"/>
</dbReference>
<dbReference type="EMBL" id="CP017076">
    <property type="protein sequence ID" value="AOR78892.1"/>
    <property type="molecule type" value="Genomic_DNA"/>
</dbReference>
<sequence length="169" mass="18046">MNPGFEVRLSSMRRALATVIMPAIDPGNPLAQEQAGLMLAHIGMLEAQWDKLEDYARLCVQDLIEVSGRIDAAGGPETLAAAAGLAALAGTPPVRGEVAYRALSEALEGLVRAVDRDGDADFRRALHREVLLHANRQAARDRSWFAACGFDVNTADLPSIETLIGRGDG</sequence>
<dbReference type="EMBL" id="JFYZ01000005">
    <property type="protein sequence ID" value="EZP82932.1"/>
    <property type="molecule type" value="Genomic_DNA"/>
</dbReference>
<geneLocation type="plasmid" evidence="1 4">
    <name>pSA1</name>
</geneLocation>